<dbReference type="AlphaFoldDB" id="A0A7Y4GS70"/>
<dbReference type="EMBL" id="JAAVLX010000004">
    <property type="protein sequence ID" value="NOJ41020.1"/>
    <property type="molecule type" value="Genomic_DNA"/>
</dbReference>
<keyword evidence="2" id="KW-1185">Reference proteome</keyword>
<evidence type="ECO:0000313" key="1">
    <source>
        <dbReference type="EMBL" id="NOJ41020.1"/>
    </source>
</evidence>
<sequence length="100" mass="9838">MAGCAGAGTTVAAAAAGFFFGRWRTFGGGAVDLSSANTGLGSMMVVGGEAKSPGLRITCTGTITGWNLGIAKVTEKPASGAGNSIEMALQPCRAEALRNG</sequence>
<accession>A0A7Y4GS70</accession>
<proteinExistence type="predicted"/>
<protein>
    <submittedName>
        <fullName evidence="1">Uncharacterized protein</fullName>
    </submittedName>
</protein>
<dbReference type="Proteomes" id="UP000544122">
    <property type="component" value="Unassembled WGS sequence"/>
</dbReference>
<evidence type="ECO:0000313" key="2">
    <source>
        <dbReference type="Proteomes" id="UP000544122"/>
    </source>
</evidence>
<organism evidence="1 2">
    <name type="scientific">Bradyrhizobium australiense</name>
    <dbReference type="NCBI Taxonomy" id="2721161"/>
    <lineage>
        <taxon>Bacteria</taxon>
        <taxon>Pseudomonadati</taxon>
        <taxon>Pseudomonadota</taxon>
        <taxon>Alphaproteobacteria</taxon>
        <taxon>Hyphomicrobiales</taxon>
        <taxon>Nitrobacteraceae</taxon>
        <taxon>Bradyrhizobium</taxon>
    </lineage>
</organism>
<name>A0A7Y4GS70_9BRAD</name>
<dbReference type="RefSeq" id="WP_171580233.1">
    <property type="nucleotide sequence ID" value="NZ_JAAVLX010000004.1"/>
</dbReference>
<gene>
    <name evidence="1" type="ORF">HCN58_15670</name>
</gene>
<reference evidence="1 2" key="1">
    <citation type="submission" date="2020-03" db="EMBL/GenBank/DDBJ databases">
        <title>Bradyrhizobium diversity isolated from nodules of Indigofera sp.</title>
        <authorList>
            <person name="Klepa M."/>
            <person name="Helene L."/>
            <person name="Hungria M."/>
        </authorList>
    </citation>
    <scope>NUCLEOTIDE SEQUENCE [LARGE SCALE GENOMIC DNA]</scope>
    <source>
        <strain evidence="1 2">WSM 1791</strain>
    </source>
</reference>
<comment type="caution">
    <text evidence="1">The sequence shown here is derived from an EMBL/GenBank/DDBJ whole genome shotgun (WGS) entry which is preliminary data.</text>
</comment>